<dbReference type="PANTHER" id="PTHR32432">
    <property type="entry name" value="CELL DIVISION PROTEIN FTSA-RELATED"/>
    <property type="match status" value="1"/>
</dbReference>
<evidence type="ECO:0000313" key="1">
    <source>
        <dbReference type="EMBL" id="PJE74564.1"/>
    </source>
</evidence>
<dbReference type="Proteomes" id="UP000228700">
    <property type="component" value="Unassembled WGS sequence"/>
</dbReference>
<dbReference type="Gene3D" id="3.30.420.40">
    <property type="match status" value="2"/>
</dbReference>
<dbReference type="EMBL" id="PFEQ01000001">
    <property type="protein sequence ID" value="PJE74564.1"/>
    <property type="molecule type" value="Genomic_DNA"/>
</dbReference>
<name>A0A2M8LD73_9BACT</name>
<dbReference type="CDD" id="cd24049">
    <property type="entry name" value="ASKHA_NBD_PilM"/>
    <property type="match status" value="1"/>
</dbReference>
<evidence type="ECO:0008006" key="3">
    <source>
        <dbReference type="Google" id="ProtNLM"/>
    </source>
</evidence>
<evidence type="ECO:0000313" key="2">
    <source>
        <dbReference type="Proteomes" id="UP000228700"/>
    </source>
</evidence>
<sequence>MDSRAISKSSLLNRAFPVPRTLIMSEVSVGIYDGELRFSEVVYSHGSLVPKNFGVIDFPELRMEDQDQKSRDEAIEKLSSFSMEKGYRAVRVLIHEDEAYVFQITVPSTDVSTFTNAVESSLEENVPLSPSDALFEYEIVSTDEERGETLLSVTVVSQKTISSHADILGFGGLFPVSFETEARALSRALVMRGDTGVHALLHIGRKHSFMAIIEKGIVSFSSSINVGSKDIISAVSKSLNMSLPDTEKFILENGFEIGKEDMRIFDASMPVLSTFHDEIGKMLVYWKARSRKGDVPPISDIILSGKYSLMNGIAKYMSVTSQLPTRVGSVWTNILDPKELPPTLTEQESLDYGSFIGALITR</sequence>
<proteinExistence type="predicted"/>
<protein>
    <recommendedName>
        <fullName evidence="3">SHS2 domain-containing protein</fullName>
    </recommendedName>
</protein>
<comment type="caution">
    <text evidence="1">The sequence shown here is derived from an EMBL/GenBank/DDBJ whole genome shotgun (WGS) entry which is preliminary data.</text>
</comment>
<dbReference type="Gene3D" id="3.30.1490.300">
    <property type="match status" value="1"/>
</dbReference>
<reference evidence="2" key="1">
    <citation type="submission" date="2017-09" db="EMBL/GenBank/DDBJ databases">
        <title>Depth-based differentiation of microbial function through sediment-hosted aquifers and enrichment of novel symbionts in the deep terrestrial subsurface.</title>
        <authorList>
            <person name="Probst A.J."/>
            <person name="Ladd B."/>
            <person name="Jarett J.K."/>
            <person name="Geller-Mcgrath D.E."/>
            <person name="Sieber C.M.K."/>
            <person name="Emerson J.B."/>
            <person name="Anantharaman K."/>
            <person name="Thomas B.C."/>
            <person name="Malmstrom R."/>
            <person name="Stieglmeier M."/>
            <person name="Klingl A."/>
            <person name="Woyke T."/>
            <person name="Ryan C.M."/>
            <person name="Banfield J.F."/>
        </authorList>
    </citation>
    <scope>NUCLEOTIDE SEQUENCE [LARGE SCALE GENOMIC DNA]</scope>
</reference>
<dbReference type="PANTHER" id="PTHR32432:SF3">
    <property type="entry name" value="ETHANOLAMINE UTILIZATION PROTEIN EUTJ"/>
    <property type="match status" value="1"/>
</dbReference>
<organism evidence="1 2">
    <name type="scientific">Candidatus Taylorbacteria bacterium CG10_big_fil_rev_8_21_14_0_10_41_48</name>
    <dbReference type="NCBI Taxonomy" id="1975024"/>
    <lineage>
        <taxon>Bacteria</taxon>
        <taxon>Candidatus Tayloriibacteriota</taxon>
    </lineage>
</organism>
<dbReference type="InterPro" id="IPR050696">
    <property type="entry name" value="FtsA/MreB"/>
</dbReference>
<gene>
    <name evidence="1" type="ORF">COV01_00840</name>
</gene>
<dbReference type="AlphaFoldDB" id="A0A2M8LD73"/>
<accession>A0A2M8LD73</accession>